<dbReference type="NCBIfam" id="NF045760">
    <property type="entry name" value="YtpR"/>
    <property type="match status" value="1"/>
</dbReference>
<dbReference type="FunFam" id="2.40.50.140:FF:000045">
    <property type="entry name" value="Phenylalanine--tRNA ligase beta subunit"/>
    <property type="match status" value="1"/>
</dbReference>
<accession>M7N164</accession>
<dbReference type="eggNOG" id="COG0072">
    <property type="taxonomic scope" value="Bacteria"/>
</dbReference>
<evidence type="ECO:0000256" key="5">
    <source>
        <dbReference type="ARBA" id="ARBA00022555"/>
    </source>
</evidence>
<evidence type="ECO:0000256" key="2">
    <source>
        <dbReference type="ARBA" id="ARBA00008653"/>
    </source>
</evidence>
<comment type="cofactor">
    <cofactor evidence="15">
        <name>Mg(2+)</name>
        <dbReference type="ChEBI" id="CHEBI:18420"/>
    </cofactor>
    <text evidence="15">Binds 2 magnesium ions per tetramer.</text>
</comment>
<dbReference type="SUPFAM" id="SSF56037">
    <property type="entry name" value="PheT/TilS domain"/>
    <property type="match status" value="1"/>
</dbReference>
<dbReference type="InterPro" id="IPR009061">
    <property type="entry name" value="DNA-bd_dom_put_sf"/>
</dbReference>
<evidence type="ECO:0000256" key="9">
    <source>
        <dbReference type="ARBA" id="ARBA00022840"/>
    </source>
</evidence>
<dbReference type="InterPro" id="IPR002547">
    <property type="entry name" value="tRNA-bd_dom"/>
</dbReference>
<dbReference type="EMBL" id="AODQ01000152">
    <property type="protein sequence ID" value="EMR01042.1"/>
    <property type="molecule type" value="Genomic_DNA"/>
</dbReference>
<dbReference type="OrthoDB" id="9805455at2"/>
<dbReference type="GO" id="GO:0004826">
    <property type="term" value="F:phenylalanine-tRNA ligase activity"/>
    <property type="evidence" value="ECO:0007669"/>
    <property type="project" value="UniProtKB-UniRule"/>
</dbReference>
<keyword evidence="4 15" id="KW-0963">Cytoplasm</keyword>
<dbReference type="Proteomes" id="UP000011910">
    <property type="component" value="Unassembled WGS sequence"/>
</dbReference>
<dbReference type="PROSITE" id="PS51447">
    <property type="entry name" value="FDX_ACB"/>
    <property type="match status" value="1"/>
</dbReference>
<dbReference type="Gene3D" id="3.50.40.10">
    <property type="entry name" value="Phenylalanyl-trna Synthetase, Chain B, domain 3"/>
    <property type="match status" value="1"/>
</dbReference>
<dbReference type="InterPro" id="IPR012340">
    <property type="entry name" value="NA-bd_OB-fold"/>
</dbReference>
<dbReference type="eggNOG" id="COG0073">
    <property type="taxonomic scope" value="Bacteria"/>
</dbReference>
<dbReference type="SMART" id="SM00896">
    <property type="entry name" value="FDX-ACB"/>
    <property type="match status" value="1"/>
</dbReference>
<dbReference type="Pfam" id="PF03147">
    <property type="entry name" value="FDX-ACB"/>
    <property type="match status" value="1"/>
</dbReference>
<dbReference type="SMART" id="SM00874">
    <property type="entry name" value="B5"/>
    <property type="match status" value="1"/>
</dbReference>
<dbReference type="GO" id="GO:0000287">
    <property type="term" value="F:magnesium ion binding"/>
    <property type="evidence" value="ECO:0007669"/>
    <property type="project" value="UniProtKB-UniRule"/>
</dbReference>
<evidence type="ECO:0000256" key="7">
    <source>
        <dbReference type="ARBA" id="ARBA00022723"/>
    </source>
</evidence>
<dbReference type="InterPro" id="IPR045060">
    <property type="entry name" value="Phe-tRNA-ligase_IIc_bsu"/>
</dbReference>
<evidence type="ECO:0000256" key="14">
    <source>
        <dbReference type="ARBA" id="ARBA00049255"/>
    </source>
</evidence>
<dbReference type="SUPFAM" id="SSF54991">
    <property type="entry name" value="Anticodon-binding domain of PheRS"/>
    <property type="match status" value="1"/>
</dbReference>
<dbReference type="InterPro" id="IPR004532">
    <property type="entry name" value="Phe-tRNA-ligase_IIc_bsu_bact"/>
</dbReference>
<dbReference type="GO" id="GO:0006432">
    <property type="term" value="P:phenylalanyl-tRNA aminoacylation"/>
    <property type="evidence" value="ECO:0007669"/>
    <property type="project" value="UniProtKB-UniRule"/>
</dbReference>
<dbReference type="FunFam" id="3.30.70.380:FF:000001">
    <property type="entry name" value="Phenylalanine--tRNA ligase beta subunit"/>
    <property type="match status" value="1"/>
</dbReference>
<dbReference type="Gene3D" id="3.30.56.10">
    <property type="match status" value="2"/>
</dbReference>
<feature type="binding site" evidence="15">
    <location>
        <position position="469"/>
    </location>
    <ligand>
        <name>Mg(2+)</name>
        <dbReference type="ChEBI" id="CHEBI:18420"/>
        <note>shared with alpha subunit</note>
    </ligand>
</feature>
<organism evidence="20 21">
    <name type="scientific">Cesiribacter andamanensis AMV16</name>
    <dbReference type="NCBI Taxonomy" id="1279009"/>
    <lineage>
        <taxon>Bacteria</taxon>
        <taxon>Pseudomonadati</taxon>
        <taxon>Bacteroidota</taxon>
        <taxon>Cytophagia</taxon>
        <taxon>Cytophagales</taxon>
        <taxon>Cesiribacteraceae</taxon>
        <taxon>Cesiribacter</taxon>
    </lineage>
</organism>
<evidence type="ECO:0000256" key="3">
    <source>
        <dbReference type="ARBA" id="ARBA00011209"/>
    </source>
</evidence>
<dbReference type="Gene3D" id="2.40.50.140">
    <property type="entry name" value="Nucleic acid-binding proteins"/>
    <property type="match status" value="1"/>
</dbReference>
<evidence type="ECO:0000256" key="15">
    <source>
        <dbReference type="HAMAP-Rule" id="MF_00283"/>
    </source>
</evidence>
<evidence type="ECO:0000256" key="1">
    <source>
        <dbReference type="ARBA" id="ARBA00004496"/>
    </source>
</evidence>
<keyword evidence="5 16" id="KW-0820">tRNA-binding</keyword>
<evidence type="ECO:0000259" key="18">
    <source>
        <dbReference type="PROSITE" id="PS51447"/>
    </source>
</evidence>
<dbReference type="InterPro" id="IPR041616">
    <property type="entry name" value="PheRS_beta_core"/>
</dbReference>
<dbReference type="InterPro" id="IPR036690">
    <property type="entry name" value="Fdx_antiC-bd_sf"/>
</dbReference>
<keyword evidence="6 15" id="KW-0436">Ligase</keyword>
<feature type="binding site" evidence="15">
    <location>
        <position position="463"/>
    </location>
    <ligand>
        <name>Mg(2+)</name>
        <dbReference type="ChEBI" id="CHEBI:18420"/>
        <note>shared with alpha subunit</note>
    </ligand>
</feature>
<gene>
    <name evidence="15 20" type="primary">pheT</name>
    <name evidence="20" type="ORF">ADICEAN_03833</name>
</gene>
<evidence type="ECO:0000256" key="6">
    <source>
        <dbReference type="ARBA" id="ARBA00022598"/>
    </source>
</evidence>
<dbReference type="NCBIfam" id="TIGR00472">
    <property type="entry name" value="pheT_bact"/>
    <property type="match status" value="1"/>
</dbReference>
<proteinExistence type="inferred from homology"/>
<evidence type="ECO:0000256" key="12">
    <source>
        <dbReference type="ARBA" id="ARBA00022917"/>
    </source>
</evidence>
<evidence type="ECO:0000259" key="17">
    <source>
        <dbReference type="PROSITE" id="PS50886"/>
    </source>
</evidence>
<dbReference type="Pfam" id="PF17759">
    <property type="entry name" value="tRNA_synthFbeta"/>
    <property type="match status" value="1"/>
</dbReference>
<evidence type="ECO:0000313" key="21">
    <source>
        <dbReference type="Proteomes" id="UP000011910"/>
    </source>
</evidence>
<dbReference type="EC" id="6.1.1.20" evidence="15"/>
<comment type="caution">
    <text evidence="20">The sequence shown here is derived from an EMBL/GenBank/DDBJ whole genome shotgun (WGS) entry which is preliminary data.</text>
</comment>
<dbReference type="SUPFAM" id="SSF46955">
    <property type="entry name" value="Putative DNA-binding domain"/>
    <property type="match status" value="1"/>
</dbReference>
<keyword evidence="13 15" id="KW-0030">Aminoacyl-tRNA synthetase</keyword>
<dbReference type="InterPro" id="IPR020825">
    <property type="entry name" value="Phe-tRNA_synthase-like_B3/B4"/>
</dbReference>
<keyword evidence="12 15" id="KW-0648">Protein biosynthesis</keyword>
<evidence type="ECO:0000256" key="16">
    <source>
        <dbReference type="PROSITE-ProRule" id="PRU00209"/>
    </source>
</evidence>
<evidence type="ECO:0000256" key="10">
    <source>
        <dbReference type="ARBA" id="ARBA00022842"/>
    </source>
</evidence>
<keyword evidence="21" id="KW-1185">Reference proteome</keyword>
<dbReference type="AlphaFoldDB" id="M7N164"/>
<comment type="subcellular location">
    <subcellularLocation>
        <location evidence="1 15">Cytoplasm</location>
    </subcellularLocation>
</comment>
<sequence length="814" mass="90722">MKISYTWLRQYIDLHESPDELARLLTASGLEVESVEKQEGLPGGLQGIVIGQVLTRQQHPNADRLSLTTVDLGGGQVVPIVCGAANVAAGQKVVVATVGAMLYPTGGEPFQIKKAKIRGEASEGMICAEDEIGLGTSHAGIMVLDTDLPNGTPAAEYFNLQDDWVFEIGLTPNRADAASHLGVARDLKALLNRPLKWPDVSGFRVHDQSRRMAVEVQNPEACPRYTGVTLSGLQVQESPDWLKERLQSIGLEPINNIVDVTNFVLHELGQPLHAFDADKIRGSKIVVRTLPAGTPFRTLDEKERKLQEQDLMICDAEGGMCIGGVFGGMESGITESTTSIFLESAHFSPDWIRRTAQHHALKTDASFRFERGTDPNITAYALKRAALLLQEVAGGQVSSDIIDLYPQPIEDFTVAVNWGKLYELAGHPIPQDEVRRILHNLDIQLQDESLEGFTAVVPPYRVDVQRPADIVEEVIRIYGLDNIPMPAGLSSSYMAEFPKTDENILRREASALLAAQGFMEIMTNSLTNPDYARKSDFLDEGKNVEILNKLSEELGVMRQTLLFTGLEVIAHNINHRQRDLKIFEVGKTYYKEMNTYREHKYVGMWITGLAEGEHYLQQPRPVAYHDLRLAIELLLSRFGISDVYPQVIHEREFAYGLEIVYNGRKIGRSQENGALVRLGKVKPAIAALAGVKQEVFWAEIDWVQLLALAGSQQVQFEPVSRFPEVRRDLSLVLDKTVPFAQIQEVTRKAESVLIKRIGVFDVYEGDKIEAGKKAYALSFILQDKQKTLTDNVIDKTMQRLMAAFERELGAYIRK</sequence>
<dbReference type="PANTHER" id="PTHR10947:SF0">
    <property type="entry name" value="PHENYLALANINE--TRNA LIGASE BETA SUBUNIT"/>
    <property type="match status" value="1"/>
</dbReference>
<dbReference type="InterPro" id="IPR045864">
    <property type="entry name" value="aa-tRNA-synth_II/BPL/LPL"/>
</dbReference>
<dbReference type="FunFam" id="3.50.40.10:FF:000001">
    <property type="entry name" value="Phenylalanine--tRNA ligase beta subunit"/>
    <property type="match status" value="1"/>
</dbReference>
<reference evidence="20 21" key="1">
    <citation type="journal article" date="2013" name="Genome Announc.">
        <title>Draft Genome Sequence of Cesiribacter andamanensis Strain AMV16T, Isolated from a Soil Sample from a Mud Volcano in the Andaman Islands, India.</title>
        <authorList>
            <person name="Shivaji S."/>
            <person name="Ara S."/>
            <person name="Begum Z."/>
            <person name="Srinivas T.N."/>
            <person name="Singh A."/>
            <person name="Kumar Pinnaka A."/>
        </authorList>
    </citation>
    <scope>NUCLEOTIDE SEQUENCE [LARGE SCALE GENOMIC DNA]</scope>
    <source>
        <strain evidence="20 21">AMV16</strain>
    </source>
</reference>
<keyword evidence="8 15" id="KW-0547">Nucleotide-binding</keyword>
<dbReference type="CDD" id="cd00769">
    <property type="entry name" value="PheRS_beta_core"/>
    <property type="match status" value="1"/>
</dbReference>
<dbReference type="Pfam" id="PF03483">
    <property type="entry name" value="B3_4"/>
    <property type="match status" value="1"/>
</dbReference>
<evidence type="ECO:0000256" key="13">
    <source>
        <dbReference type="ARBA" id="ARBA00023146"/>
    </source>
</evidence>
<name>M7N164_9BACT</name>
<feature type="domain" description="B5" evidence="19">
    <location>
        <begin position="409"/>
        <end position="485"/>
    </location>
</feature>
<dbReference type="GO" id="GO:0009328">
    <property type="term" value="C:phenylalanine-tRNA ligase complex"/>
    <property type="evidence" value="ECO:0007669"/>
    <property type="project" value="TreeGrafter"/>
</dbReference>
<keyword evidence="10 15" id="KW-0460">Magnesium</keyword>
<evidence type="ECO:0000256" key="4">
    <source>
        <dbReference type="ARBA" id="ARBA00022490"/>
    </source>
</evidence>
<dbReference type="PROSITE" id="PS50886">
    <property type="entry name" value="TRBD"/>
    <property type="match status" value="1"/>
</dbReference>
<protein>
    <recommendedName>
        <fullName evidence="15">Phenylalanine--tRNA ligase beta subunit</fullName>
        <ecNumber evidence="15">6.1.1.20</ecNumber>
    </recommendedName>
    <alternativeName>
        <fullName evidence="15">Phenylalanyl-tRNA synthetase beta subunit</fullName>
        <shortName evidence="15">PheRS</shortName>
    </alternativeName>
</protein>
<evidence type="ECO:0000256" key="8">
    <source>
        <dbReference type="ARBA" id="ARBA00022741"/>
    </source>
</evidence>
<feature type="binding site" evidence="15">
    <location>
        <position position="473"/>
    </location>
    <ligand>
        <name>Mg(2+)</name>
        <dbReference type="ChEBI" id="CHEBI:18420"/>
        <note>shared with alpha subunit</note>
    </ligand>
</feature>
<dbReference type="InterPro" id="IPR005147">
    <property type="entry name" value="tRNA_synthase_B5-dom"/>
</dbReference>
<keyword evidence="9 15" id="KW-0067">ATP-binding</keyword>
<dbReference type="Gene3D" id="3.30.930.10">
    <property type="entry name" value="Bira Bifunctional Protein, Domain 2"/>
    <property type="match status" value="1"/>
</dbReference>
<keyword evidence="7 15" id="KW-0479">Metal-binding</keyword>
<keyword evidence="11 16" id="KW-0694">RNA-binding</keyword>
<feature type="domain" description="TRNA-binding" evidence="17">
    <location>
        <begin position="42"/>
        <end position="155"/>
    </location>
</feature>
<comment type="similarity">
    <text evidence="2 15">Belongs to the phenylalanyl-tRNA synthetase beta subunit family. Type 1 subfamily.</text>
</comment>
<comment type="subunit">
    <text evidence="3 15">Tetramer of two alpha and two beta subunits.</text>
</comment>
<dbReference type="SUPFAM" id="SSF50249">
    <property type="entry name" value="Nucleic acid-binding proteins"/>
    <property type="match status" value="1"/>
</dbReference>
<dbReference type="InterPro" id="IPR033714">
    <property type="entry name" value="tRNA_bind_bactPheRS"/>
</dbReference>
<feature type="domain" description="FDX-ACB" evidence="18">
    <location>
        <begin position="720"/>
        <end position="813"/>
    </location>
</feature>
<dbReference type="SUPFAM" id="SSF55681">
    <property type="entry name" value="Class II aaRS and biotin synthetases"/>
    <property type="match status" value="1"/>
</dbReference>
<dbReference type="InterPro" id="IPR005121">
    <property type="entry name" value="Fdx_antiC-bd"/>
</dbReference>
<dbReference type="Pfam" id="PF03484">
    <property type="entry name" value="B5"/>
    <property type="match status" value="1"/>
</dbReference>
<dbReference type="STRING" id="1279009.ADICEAN_03833"/>
<evidence type="ECO:0000256" key="11">
    <source>
        <dbReference type="ARBA" id="ARBA00022884"/>
    </source>
</evidence>
<dbReference type="GO" id="GO:0005524">
    <property type="term" value="F:ATP binding"/>
    <property type="evidence" value="ECO:0007669"/>
    <property type="project" value="UniProtKB-UniRule"/>
</dbReference>
<dbReference type="Gene3D" id="3.30.70.380">
    <property type="entry name" value="Ferrodoxin-fold anticodon-binding domain"/>
    <property type="match status" value="1"/>
</dbReference>
<dbReference type="Pfam" id="PF01588">
    <property type="entry name" value="tRNA_bind"/>
    <property type="match status" value="1"/>
</dbReference>
<evidence type="ECO:0000259" key="19">
    <source>
        <dbReference type="PROSITE" id="PS51483"/>
    </source>
</evidence>
<dbReference type="PROSITE" id="PS51483">
    <property type="entry name" value="B5"/>
    <property type="match status" value="1"/>
</dbReference>
<comment type="catalytic activity">
    <reaction evidence="14 15">
        <text>tRNA(Phe) + L-phenylalanine + ATP = L-phenylalanyl-tRNA(Phe) + AMP + diphosphate + H(+)</text>
        <dbReference type="Rhea" id="RHEA:19413"/>
        <dbReference type="Rhea" id="RHEA-COMP:9668"/>
        <dbReference type="Rhea" id="RHEA-COMP:9699"/>
        <dbReference type="ChEBI" id="CHEBI:15378"/>
        <dbReference type="ChEBI" id="CHEBI:30616"/>
        <dbReference type="ChEBI" id="CHEBI:33019"/>
        <dbReference type="ChEBI" id="CHEBI:58095"/>
        <dbReference type="ChEBI" id="CHEBI:78442"/>
        <dbReference type="ChEBI" id="CHEBI:78531"/>
        <dbReference type="ChEBI" id="CHEBI:456215"/>
        <dbReference type="EC" id="6.1.1.20"/>
    </reaction>
</comment>
<dbReference type="SMART" id="SM00873">
    <property type="entry name" value="B3_4"/>
    <property type="match status" value="1"/>
</dbReference>
<dbReference type="HAMAP" id="MF_00283">
    <property type="entry name" value="Phe_tRNA_synth_beta1"/>
    <property type="match status" value="1"/>
</dbReference>
<dbReference type="InterPro" id="IPR005146">
    <property type="entry name" value="B3/B4_tRNA-bd"/>
</dbReference>
<feature type="binding site" evidence="15">
    <location>
        <position position="472"/>
    </location>
    <ligand>
        <name>Mg(2+)</name>
        <dbReference type="ChEBI" id="CHEBI:18420"/>
        <note>shared with alpha subunit</note>
    </ligand>
</feature>
<dbReference type="PANTHER" id="PTHR10947">
    <property type="entry name" value="PHENYLALANYL-TRNA SYNTHETASE BETA CHAIN AND LEUCINE-RICH REPEAT-CONTAINING PROTEIN 47"/>
    <property type="match status" value="1"/>
</dbReference>
<dbReference type="GO" id="GO:0000049">
    <property type="term" value="F:tRNA binding"/>
    <property type="evidence" value="ECO:0007669"/>
    <property type="project" value="UniProtKB-UniRule"/>
</dbReference>
<dbReference type="CDD" id="cd02796">
    <property type="entry name" value="tRNA_bind_bactPheRS"/>
    <property type="match status" value="1"/>
</dbReference>
<dbReference type="PATRIC" id="fig|1279009.4.peg.3879"/>
<dbReference type="RefSeq" id="WP_009197212.1">
    <property type="nucleotide sequence ID" value="NZ_AODQ01000152.1"/>
</dbReference>
<evidence type="ECO:0000313" key="20">
    <source>
        <dbReference type="EMBL" id="EMR01042.1"/>
    </source>
</evidence>